<feature type="transmembrane region" description="Helical" evidence="9">
    <location>
        <begin position="222"/>
        <end position="243"/>
    </location>
</feature>
<dbReference type="GO" id="GO:0005886">
    <property type="term" value="C:plasma membrane"/>
    <property type="evidence" value="ECO:0007669"/>
    <property type="project" value="UniProtKB-SubCell"/>
</dbReference>
<keyword evidence="2 9" id="KW-0813">Transport</keyword>
<comment type="caution">
    <text evidence="11">The sequence shown here is derived from an EMBL/GenBank/DDBJ whole genome shotgun (WGS) entry which is preliminary data.</text>
</comment>
<dbReference type="Pfam" id="PF07549">
    <property type="entry name" value="Sec_GG"/>
    <property type="match status" value="1"/>
</dbReference>
<dbReference type="PANTHER" id="PTHR30081">
    <property type="entry name" value="PROTEIN-EXPORT MEMBRANE PROTEIN SEC"/>
    <property type="match status" value="1"/>
</dbReference>
<dbReference type="SUPFAM" id="SSF82866">
    <property type="entry name" value="Multidrug efflux transporter AcrB transmembrane domain"/>
    <property type="match status" value="1"/>
</dbReference>
<dbReference type="OrthoDB" id="85411at2157"/>
<dbReference type="InterPro" id="IPR048634">
    <property type="entry name" value="SecD_SecF_C"/>
</dbReference>
<evidence type="ECO:0000256" key="9">
    <source>
        <dbReference type="HAMAP-Rule" id="MF_01464"/>
    </source>
</evidence>
<evidence type="ECO:0000256" key="3">
    <source>
        <dbReference type="ARBA" id="ARBA00022475"/>
    </source>
</evidence>
<proteinExistence type="inferred from homology"/>
<dbReference type="AlphaFoldDB" id="A0A8J8B624"/>
<keyword evidence="4 9" id="KW-0812">Transmembrane</keyword>
<dbReference type="Proteomes" id="UP000730161">
    <property type="component" value="Unassembled WGS sequence"/>
</dbReference>
<keyword evidence="7 9" id="KW-0811">Translocation</keyword>
<dbReference type="NCBIfam" id="NF006354">
    <property type="entry name" value="PRK08578.1-2"/>
    <property type="match status" value="1"/>
</dbReference>
<gene>
    <name evidence="9" type="primary">secF</name>
    <name evidence="11" type="ORF">RJ53_09780</name>
</gene>
<evidence type="ECO:0000256" key="4">
    <source>
        <dbReference type="ARBA" id="ARBA00022692"/>
    </source>
</evidence>
<dbReference type="GO" id="GO:0065002">
    <property type="term" value="P:intracellular protein transmembrane transport"/>
    <property type="evidence" value="ECO:0007669"/>
    <property type="project" value="UniProtKB-UniRule"/>
</dbReference>
<dbReference type="PANTHER" id="PTHR30081:SF8">
    <property type="entry name" value="PROTEIN TRANSLOCASE SUBUNIT SECF"/>
    <property type="match status" value="1"/>
</dbReference>
<feature type="transmembrane region" description="Helical" evidence="9">
    <location>
        <begin position="181"/>
        <end position="201"/>
    </location>
</feature>
<evidence type="ECO:0000256" key="2">
    <source>
        <dbReference type="ARBA" id="ARBA00022448"/>
    </source>
</evidence>
<protein>
    <recommendedName>
        <fullName evidence="9">Protein-export membrane protein SecF</fullName>
    </recommendedName>
</protein>
<dbReference type="GO" id="GO:0006605">
    <property type="term" value="P:protein targeting"/>
    <property type="evidence" value="ECO:0007669"/>
    <property type="project" value="UniProtKB-UniRule"/>
</dbReference>
<keyword evidence="5 9" id="KW-0653">Protein transport</keyword>
<keyword evidence="12" id="KW-1185">Reference proteome</keyword>
<dbReference type="HAMAP" id="MF_01464_A">
    <property type="entry name" value="SecF_A"/>
    <property type="match status" value="1"/>
</dbReference>
<dbReference type="RefSeq" id="WP_211531493.1">
    <property type="nucleotide sequence ID" value="NZ_JWHL01000019.1"/>
</dbReference>
<keyword evidence="3 9" id="KW-1003">Cell membrane</keyword>
<evidence type="ECO:0000313" key="12">
    <source>
        <dbReference type="Proteomes" id="UP000730161"/>
    </source>
</evidence>
<feature type="domain" description="Protein export membrane protein SecD/SecF C-terminal" evidence="10">
    <location>
        <begin position="101"/>
        <end position="279"/>
    </location>
</feature>
<comment type="subunit">
    <text evidence="9">Part of the protein translocation apparatus. Forms a complex with SecD.</text>
</comment>
<evidence type="ECO:0000256" key="1">
    <source>
        <dbReference type="ARBA" id="ARBA00004651"/>
    </source>
</evidence>
<organism evidence="11 12">
    <name type="scientific">Methanocalculus chunghsingensis</name>
    <dbReference type="NCBI Taxonomy" id="156457"/>
    <lineage>
        <taxon>Archaea</taxon>
        <taxon>Methanobacteriati</taxon>
        <taxon>Methanobacteriota</taxon>
        <taxon>Stenosarchaea group</taxon>
        <taxon>Methanomicrobia</taxon>
        <taxon>Methanomicrobiales</taxon>
        <taxon>Methanocalculaceae</taxon>
        <taxon>Methanocalculus</taxon>
    </lineage>
</organism>
<keyword evidence="8 9" id="KW-0472">Membrane</keyword>
<accession>A0A8J8B624</accession>
<name>A0A8J8B624_9EURY</name>
<comment type="function">
    <text evidence="9">Involved in protein export.</text>
</comment>
<feature type="transmembrane region" description="Helical" evidence="9">
    <location>
        <begin position="249"/>
        <end position="275"/>
    </location>
</feature>
<reference evidence="11" key="1">
    <citation type="submission" date="2014-12" db="EMBL/GenBank/DDBJ databases">
        <authorList>
            <person name="Huang H.-H."/>
            <person name="Chen S.-C."/>
            <person name="Lai M.-C."/>
        </authorList>
    </citation>
    <scope>NUCLEOTIDE SEQUENCE</scope>
    <source>
        <strain evidence="11">K1F9705b</strain>
    </source>
</reference>
<dbReference type="EMBL" id="JWHL01000019">
    <property type="protein sequence ID" value="MBR1369748.1"/>
    <property type="molecule type" value="Genomic_DNA"/>
</dbReference>
<comment type="subcellular location">
    <subcellularLocation>
        <location evidence="1 9">Cell membrane</location>
        <topology evidence="1 9">Multi-pass membrane protein</topology>
    </subcellularLocation>
</comment>
<evidence type="ECO:0000256" key="8">
    <source>
        <dbReference type="ARBA" id="ARBA00023136"/>
    </source>
</evidence>
<comment type="similarity">
    <text evidence="9">Belongs to the SecD/SecF family. SecF subfamily.</text>
</comment>
<evidence type="ECO:0000256" key="5">
    <source>
        <dbReference type="ARBA" id="ARBA00022927"/>
    </source>
</evidence>
<dbReference type="InterPro" id="IPR022646">
    <property type="entry name" value="SecD/SecF_CS"/>
</dbReference>
<evidence type="ECO:0000259" key="10">
    <source>
        <dbReference type="Pfam" id="PF02355"/>
    </source>
</evidence>
<sequence>MGFDLYDLVNKYPSSQMMAIPLAIFAIALLVIGGNYMITGVPVNLGIDFAGGTAVTVLTDDSTDEIEAYFAAYPLISIGEGLNRGNYIRFGPMDDEQFRSLSRDIGARYPDAKVDQIGESFGQTLQQQALIALLFSFIGMSFVVFIAFRSVIPSVAVVFAGLADILVTAAIMNIIGLPLSLGTTAALLMLIGYSVDSDILLTTRVLKRQGKLEEKLKNAFRTGFIMTTTTLSAVTALLVVSWIGQIEIIMQIATVLLIGLLVDLIITWMFNAGLLKWYVQSGRAKGVLPR</sequence>
<feature type="transmembrane region" description="Helical" evidence="9">
    <location>
        <begin position="155"/>
        <end position="175"/>
    </location>
</feature>
<keyword evidence="6 9" id="KW-1133">Transmembrane helix</keyword>
<dbReference type="InterPro" id="IPR024921">
    <property type="entry name" value="SecF_arc"/>
</dbReference>
<dbReference type="Gene3D" id="1.20.1640.10">
    <property type="entry name" value="Multidrug efflux transporter AcrB transmembrane domain"/>
    <property type="match status" value="1"/>
</dbReference>
<feature type="transmembrane region" description="Helical" evidence="9">
    <location>
        <begin position="20"/>
        <end position="38"/>
    </location>
</feature>
<dbReference type="InterPro" id="IPR022813">
    <property type="entry name" value="SecD/SecF_arch_bac"/>
</dbReference>
<dbReference type="Pfam" id="PF02355">
    <property type="entry name" value="SecD_SecF_C"/>
    <property type="match status" value="1"/>
</dbReference>
<evidence type="ECO:0000256" key="7">
    <source>
        <dbReference type="ARBA" id="ARBA00023010"/>
    </source>
</evidence>
<feature type="transmembrane region" description="Helical" evidence="9">
    <location>
        <begin position="129"/>
        <end position="148"/>
    </location>
</feature>
<evidence type="ECO:0000313" key="11">
    <source>
        <dbReference type="EMBL" id="MBR1369748.1"/>
    </source>
</evidence>
<evidence type="ECO:0000256" key="6">
    <source>
        <dbReference type="ARBA" id="ARBA00022989"/>
    </source>
</evidence>